<evidence type="ECO:0000256" key="1">
    <source>
        <dbReference type="SAM" id="MobiDB-lite"/>
    </source>
</evidence>
<feature type="compositionally biased region" description="Low complexity" evidence="1">
    <location>
        <begin position="27"/>
        <end position="46"/>
    </location>
</feature>
<name>A0A0A9GRE8_ARUDO</name>
<reference evidence="2" key="1">
    <citation type="submission" date="2014-09" db="EMBL/GenBank/DDBJ databases">
        <authorList>
            <person name="Magalhaes I.L.F."/>
            <person name="Oliveira U."/>
            <person name="Santos F.R."/>
            <person name="Vidigal T.H.D.A."/>
            <person name="Brescovit A.D."/>
            <person name="Santos A.J."/>
        </authorList>
    </citation>
    <scope>NUCLEOTIDE SEQUENCE</scope>
    <source>
        <tissue evidence="2">Shoot tissue taken approximately 20 cm above the soil surface</tissue>
    </source>
</reference>
<reference evidence="2" key="2">
    <citation type="journal article" date="2015" name="Data Brief">
        <title>Shoot transcriptome of the giant reed, Arundo donax.</title>
        <authorList>
            <person name="Barrero R.A."/>
            <person name="Guerrero F.D."/>
            <person name="Moolhuijzen P."/>
            <person name="Goolsby J.A."/>
            <person name="Tidwell J."/>
            <person name="Bellgard S.E."/>
            <person name="Bellgard M.I."/>
        </authorList>
    </citation>
    <scope>NUCLEOTIDE SEQUENCE</scope>
    <source>
        <tissue evidence="2">Shoot tissue taken approximately 20 cm above the soil surface</tissue>
    </source>
</reference>
<accession>A0A0A9GRE8</accession>
<dbReference type="AlphaFoldDB" id="A0A0A9GRE8"/>
<sequence>MMLMAHLHGTGCGVAAGEQEPEERALQRQVRQGGRGQRAVLAQGGP</sequence>
<dbReference type="EMBL" id="GBRH01170171">
    <property type="protein sequence ID" value="JAE27725.1"/>
    <property type="molecule type" value="Transcribed_RNA"/>
</dbReference>
<proteinExistence type="predicted"/>
<protein>
    <submittedName>
        <fullName evidence="2">Uncharacterized protein</fullName>
    </submittedName>
</protein>
<evidence type="ECO:0000313" key="2">
    <source>
        <dbReference type="EMBL" id="JAE27725.1"/>
    </source>
</evidence>
<feature type="region of interest" description="Disordered" evidence="1">
    <location>
        <begin position="13"/>
        <end position="46"/>
    </location>
</feature>
<organism evidence="2">
    <name type="scientific">Arundo donax</name>
    <name type="common">Giant reed</name>
    <name type="synonym">Donax arundinaceus</name>
    <dbReference type="NCBI Taxonomy" id="35708"/>
    <lineage>
        <taxon>Eukaryota</taxon>
        <taxon>Viridiplantae</taxon>
        <taxon>Streptophyta</taxon>
        <taxon>Embryophyta</taxon>
        <taxon>Tracheophyta</taxon>
        <taxon>Spermatophyta</taxon>
        <taxon>Magnoliopsida</taxon>
        <taxon>Liliopsida</taxon>
        <taxon>Poales</taxon>
        <taxon>Poaceae</taxon>
        <taxon>PACMAD clade</taxon>
        <taxon>Arundinoideae</taxon>
        <taxon>Arundineae</taxon>
        <taxon>Arundo</taxon>
    </lineage>
</organism>